<evidence type="ECO:0000313" key="2">
    <source>
        <dbReference type="EMBL" id="QTG01268.1"/>
    </source>
</evidence>
<dbReference type="AlphaFoldDB" id="A0AAE7UNR4"/>
<dbReference type="RefSeq" id="WP_065698349.1">
    <property type="nucleotide sequence ID" value="NZ_CP049206.1"/>
</dbReference>
<dbReference type="KEGG" id="arui:G6M88_13090"/>
<dbReference type="Pfam" id="PF14022">
    <property type="entry name" value="DUF4238"/>
    <property type="match status" value="1"/>
</dbReference>
<reference evidence="1 4" key="1">
    <citation type="journal article" date="2020" name="Science">
        <title>Unexpected conservation and global transmission of agrobacterial virulence plasmids.</title>
        <authorList>
            <person name="Weisberg A.J."/>
            <person name="Davis E.W. 2nd"/>
            <person name="Tabima J."/>
            <person name="Belcher M.S."/>
            <person name="Miller M."/>
            <person name="Kuo C.H."/>
            <person name="Loper J.E."/>
            <person name="Grunwald N.J."/>
            <person name="Putnam M.L."/>
            <person name="Chang J.H."/>
        </authorList>
    </citation>
    <scope>NUCLEOTIDE SEQUENCE [LARGE SCALE GENOMIC DNA]</scope>
    <source>
        <strain evidence="1 4">A19/93</strain>
    </source>
</reference>
<name>A0AAE7UNR4_9HYPH</name>
<evidence type="ECO:0000313" key="1">
    <source>
        <dbReference type="EMBL" id="NTF36185.1"/>
    </source>
</evidence>
<dbReference type="EMBL" id="CP049206">
    <property type="protein sequence ID" value="QTG01268.1"/>
    <property type="molecule type" value="Genomic_DNA"/>
</dbReference>
<dbReference type="Proteomes" id="UP000822331">
    <property type="component" value="Unassembled WGS sequence"/>
</dbReference>
<sequence>MAGRGQHFIPRHFQKPFVISETQDKIWLYRRGMDKPVPVSRNDAGKEHDFYSAPSANGDPTLDDLITEYEHVLFPMVDDLRKLPVDSPADSVASAEVVVHFVMRSQHLRKSVSEAWTGLATIISKLATNPDSIIGVKRLPAHRPPLAVATAIREQIASHQLDKVTEVNSETLVRIFYIGIREKLDELTREARNTVALIVSEFGGVAKEKVRDLHRDLLMSSMASPERIEKLRKLSWIVLEHPHSSAIIPDCVCIAQSAEGGWQPLLFADDITLVVMPLTPHRLLIGKQNSLQAFNVGEYNSIAANACFDFFLSKEKIDLCSVIEGDLGQSVRGEIDKLVSDKVLEAVASYLTAPLSEQASRLNQINSKFESQNGFSFSLSLNDFGTPDEAEKLSNIITEIIQDRNLGDFLNMLDGFTFSNDYEGTIASLERGFEAQNVIKTTKSALGFGVAIPLTVKRDGKLKTHFVLRGFLADYLLGNDEEDRLSAVATVRYLLAGLSLDYLERTRFSGWMLQRIETPIEDYLYSHSRGVFDTYYSYRLSAAPLNTAYQHMENFEKNIADIISTCVDRRRLYRINSDLDGFLSLAFEQAKLILSHVAKILGSCAEFDANERIQDKLIEILTPFEMTDWLKLFANDLSYFYENLGEWSDFEEIFFVNRHFERWLIVLGIVMQDNGDGQFYAHVPLASDAEYLSQIHQSE</sequence>
<reference evidence="2" key="2">
    <citation type="submission" date="2020-02" db="EMBL/GenBank/DDBJ databases">
        <title>Unexpected conservation and global transmission of agrobacterial virulence plasmids.</title>
        <authorList>
            <person name="Weisberg A.J."/>
            <person name="Davis E.W. II"/>
            <person name="Tabima J.R."/>
            <person name="Belcher M.S."/>
            <person name="Miller M."/>
            <person name="Kuo C.-H."/>
            <person name="Loper J.E."/>
            <person name="Grunwald N.J."/>
            <person name="Putnam M.L."/>
            <person name="Chang J.H."/>
        </authorList>
    </citation>
    <scope>NUCLEOTIDE SEQUENCE</scope>
    <source>
        <strain evidence="2">W2/73</strain>
    </source>
</reference>
<evidence type="ECO:0000313" key="4">
    <source>
        <dbReference type="Proteomes" id="UP000822331"/>
    </source>
</evidence>
<proteinExistence type="predicted"/>
<dbReference type="InterPro" id="IPR025332">
    <property type="entry name" value="DUF4238"/>
</dbReference>
<protein>
    <submittedName>
        <fullName evidence="2">DUF4238 domain-containing protein</fullName>
    </submittedName>
</protein>
<evidence type="ECO:0000313" key="3">
    <source>
        <dbReference type="Proteomes" id="UP000663912"/>
    </source>
</evidence>
<dbReference type="Proteomes" id="UP000663912">
    <property type="component" value="Chromosome 1"/>
</dbReference>
<dbReference type="EMBL" id="JAAMCP010000003">
    <property type="protein sequence ID" value="NTF36185.1"/>
    <property type="molecule type" value="Genomic_DNA"/>
</dbReference>
<organism evidence="2 3">
    <name type="scientific">Agrobacterium rubi</name>
    <dbReference type="NCBI Taxonomy" id="28099"/>
    <lineage>
        <taxon>Bacteria</taxon>
        <taxon>Pseudomonadati</taxon>
        <taxon>Pseudomonadota</taxon>
        <taxon>Alphaproteobacteria</taxon>
        <taxon>Hyphomicrobiales</taxon>
        <taxon>Rhizobiaceae</taxon>
        <taxon>Rhizobium/Agrobacterium group</taxon>
        <taxon>Agrobacterium</taxon>
    </lineage>
</organism>
<gene>
    <name evidence="1" type="ORF">G6L72_05555</name>
    <name evidence="2" type="ORF">G6M88_13090</name>
</gene>
<accession>A0AAE7UNR4</accession>
<keyword evidence="4" id="KW-1185">Reference proteome</keyword>